<proteinExistence type="predicted"/>
<dbReference type="RefSeq" id="WP_406697248.1">
    <property type="nucleotide sequence ID" value="NZ_CP155447.1"/>
</dbReference>
<protein>
    <submittedName>
        <fullName evidence="2">DUF3805 domain-containing protein</fullName>
    </submittedName>
</protein>
<gene>
    <name evidence="2" type="ORF">V5E97_00280</name>
</gene>
<dbReference type="EMBL" id="CP155447">
    <property type="protein sequence ID" value="XBH04485.1"/>
    <property type="molecule type" value="Genomic_DNA"/>
</dbReference>
<feature type="domain" description="DUF3805" evidence="1">
    <location>
        <begin position="5"/>
        <end position="138"/>
    </location>
</feature>
<reference evidence="2" key="1">
    <citation type="submission" date="2024-05" db="EMBL/GenBank/DDBJ databases">
        <title>Planctomycetes of the genus Singulisphaera possess chitinolytic capabilities.</title>
        <authorList>
            <person name="Ivanova A."/>
        </authorList>
    </citation>
    <scope>NUCLEOTIDE SEQUENCE</scope>
    <source>
        <strain evidence="2">Ch08T</strain>
    </source>
</reference>
<name>A0AAU7CH48_9BACT</name>
<organism evidence="2">
    <name type="scientific">Singulisphaera sp. Ch08</name>
    <dbReference type="NCBI Taxonomy" id="3120278"/>
    <lineage>
        <taxon>Bacteria</taxon>
        <taxon>Pseudomonadati</taxon>
        <taxon>Planctomycetota</taxon>
        <taxon>Planctomycetia</taxon>
        <taxon>Isosphaerales</taxon>
        <taxon>Isosphaeraceae</taxon>
        <taxon>Singulisphaera</taxon>
    </lineage>
</organism>
<dbReference type="Gene3D" id="3.40.1000.10">
    <property type="entry name" value="Mog1/PsbP, alpha/beta/alpha sandwich"/>
    <property type="match status" value="1"/>
</dbReference>
<dbReference type="Pfam" id="PF12712">
    <property type="entry name" value="DUF3805"/>
    <property type="match status" value="1"/>
</dbReference>
<evidence type="ECO:0000313" key="2">
    <source>
        <dbReference type="EMBL" id="XBH04485.1"/>
    </source>
</evidence>
<sequence length="138" mass="15299">MGQVFNDPNGAYSLEIPDHWEYEAVSHSIAFYNPEGAGALNISCLQSPKGISADPENVILNFVPKQVLESGNVHIVHKTSPNQRMSQAYTEYSIDGDAWRLWAIANSDRVVIASYNCKMASKGDENRIVDKIIKSIMV</sequence>
<dbReference type="AlphaFoldDB" id="A0AAU7CH48"/>
<accession>A0AAU7CH48</accession>
<evidence type="ECO:0000259" key="1">
    <source>
        <dbReference type="Pfam" id="PF12712"/>
    </source>
</evidence>
<dbReference type="InterPro" id="IPR024315">
    <property type="entry name" value="DUF3805"/>
</dbReference>